<evidence type="ECO:0000256" key="5">
    <source>
        <dbReference type="ARBA" id="ARBA00022737"/>
    </source>
</evidence>
<dbReference type="Gene3D" id="3.80.10.10">
    <property type="entry name" value="Ribonuclease Inhibitor"/>
    <property type="match status" value="3"/>
</dbReference>
<organism evidence="8 9">
    <name type="scientific">Cajanus cajan</name>
    <name type="common">Pigeon pea</name>
    <name type="synonym">Cajanus indicus</name>
    <dbReference type="NCBI Taxonomy" id="3821"/>
    <lineage>
        <taxon>Eukaryota</taxon>
        <taxon>Viridiplantae</taxon>
        <taxon>Streptophyta</taxon>
        <taxon>Embryophyta</taxon>
        <taxon>Tracheophyta</taxon>
        <taxon>Spermatophyta</taxon>
        <taxon>Magnoliopsida</taxon>
        <taxon>eudicotyledons</taxon>
        <taxon>Gunneridae</taxon>
        <taxon>Pentapetalae</taxon>
        <taxon>rosids</taxon>
        <taxon>fabids</taxon>
        <taxon>Fabales</taxon>
        <taxon>Fabaceae</taxon>
        <taxon>Papilionoideae</taxon>
        <taxon>50 kb inversion clade</taxon>
        <taxon>NPAAA clade</taxon>
        <taxon>indigoferoid/millettioid clade</taxon>
        <taxon>Phaseoleae</taxon>
        <taxon>Cajanus</taxon>
    </lineage>
</organism>
<sequence length="442" mass="49194">MKNKEKEAIYSVIQGFVGQWWNGSYLYPDPCGMTPIEGVSCELYDDGFWHVTAVNFAPIFDNCLMCNHDAQFPQQLFKLKHLKVLSLSGCFLSPIQNPVKLPISNWEKFSHSLESLTLRSNPGLIGTIPSGIGSLRRLQSLVLLENGLTGELPLRIGNLVKLRQLVLAGNYLVGEVPANYGRLSKLLIFDASRNNLSGVLPSTLGLLDSLLKLDLSSNMLEGELPRELGRIKNLTLLDISHNKLRGGLARTLKELVSLKHLVLSNNPIGGDLLGVTWQNFQSIEALDLCNTSLEGSVPESMSKMKRLRFLDISNNNLSGGLSRSLEKLPCLRALHVNGNNLRGRLEFSERFYMKMGMRFAAWNNANLCYIAKPRHRRPYGIKPCVQNITISEGVSTVEISEGNYKDSFVVASLGGSGCAFYGLWWVFTVNGVLNVFLWNMLF</sequence>
<keyword evidence="2" id="KW-1003">Cell membrane</keyword>
<evidence type="ECO:0000256" key="2">
    <source>
        <dbReference type="ARBA" id="ARBA00022475"/>
    </source>
</evidence>
<dbReference type="GO" id="GO:0005886">
    <property type="term" value="C:plasma membrane"/>
    <property type="evidence" value="ECO:0007669"/>
    <property type="project" value="UniProtKB-SubCell"/>
</dbReference>
<dbReference type="OMA" id="YVTRIQW"/>
<keyword evidence="3" id="KW-0433">Leucine-rich repeat</keyword>
<feature type="transmembrane region" description="Helical" evidence="7">
    <location>
        <begin position="422"/>
        <end position="441"/>
    </location>
</feature>
<dbReference type="Pfam" id="PF13855">
    <property type="entry name" value="LRR_8"/>
    <property type="match status" value="1"/>
</dbReference>
<dbReference type="FunFam" id="3.80.10.10:FF:000269">
    <property type="entry name" value="Piriformospora indica-insensitive protein 2"/>
    <property type="match status" value="1"/>
</dbReference>
<evidence type="ECO:0000256" key="6">
    <source>
        <dbReference type="ARBA" id="ARBA00023136"/>
    </source>
</evidence>
<evidence type="ECO:0000256" key="3">
    <source>
        <dbReference type="ARBA" id="ARBA00022614"/>
    </source>
</evidence>
<dbReference type="Proteomes" id="UP000075243">
    <property type="component" value="Chromosome 11"/>
</dbReference>
<dbReference type="SUPFAM" id="SSF52058">
    <property type="entry name" value="L domain-like"/>
    <property type="match status" value="1"/>
</dbReference>
<evidence type="ECO:0000313" key="8">
    <source>
        <dbReference type="EMBL" id="KYP55637.1"/>
    </source>
</evidence>
<evidence type="ECO:0000256" key="7">
    <source>
        <dbReference type="SAM" id="Phobius"/>
    </source>
</evidence>
<keyword evidence="4" id="KW-0732">Signal</keyword>
<keyword evidence="6 7" id="KW-0472">Membrane</keyword>
<comment type="subcellular location">
    <subcellularLocation>
        <location evidence="1">Cell membrane</location>
    </subcellularLocation>
</comment>
<dbReference type="FunFam" id="3.80.10.10:FF:000299">
    <property type="entry name" value="Piriformospora indica-insensitive protein 2"/>
    <property type="match status" value="1"/>
</dbReference>
<keyword evidence="5" id="KW-0677">Repeat</keyword>
<dbReference type="InterPro" id="IPR032675">
    <property type="entry name" value="LRR_dom_sf"/>
</dbReference>
<dbReference type="FunFam" id="3.80.10.10:FF:000375">
    <property type="entry name" value="Piriformospora indica-insensitive protein 2"/>
    <property type="match status" value="1"/>
</dbReference>
<keyword evidence="7" id="KW-0812">Transmembrane</keyword>
<evidence type="ECO:0000256" key="4">
    <source>
        <dbReference type="ARBA" id="ARBA00022729"/>
    </source>
</evidence>
<reference evidence="8 9" key="1">
    <citation type="journal article" date="2012" name="Nat. Biotechnol.">
        <title>Draft genome sequence of pigeonpea (Cajanus cajan), an orphan legume crop of resource-poor farmers.</title>
        <authorList>
            <person name="Varshney R.K."/>
            <person name="Chen W."/>
            <person name="Li Y."/>
            <person name="Bharti A.K."/>
            <person name="Saxena R.K."/>
            <person name="Schlueter J.A."/>
            <person name="Donoghue M.T."/>
            <person name="Azam S."/>
            <person name="Fan G."/>
            <person name="Whaley A.M."/>
            <person name="Farmer A.D."/>
            <person name="Sheridan J."/>
            <person name="Iwata A."/>
            <person name="Tuteja R."/>
            <person name="Penmetsa R.V."/>
            <person name="Wu W."/>
            <person name="Upadhyaya H.D."/>
            <person name="Yang S.P."/>
            <person name="Shah T."/>
            <person name="Saxena K.B."/>
            <person name="Michael T."/>
            <person name="McCombie W.R."/>
            <person name="Yang B."/>
            <person name="Zhang G."/>
            <person name="Yang H."/>
            <person name="Wang J."/>
            <person name="Spillane C."/>
            <person name="Cook D.R."/>
            <person name="May G.D."/>
            <person name="Xu X."/>
            <person name="Jackson S.A."/>
        </authorList>
    </citation>
    <scope>NUCLEOTIDE SEQUENCE [LARGE SCALE GENOMIC DNA]</scope>
    <source>
        <strain evidence="9">cv. Asha</strain>
    </source>
</reference>
<dbReference type="PANTHER" id="PTHR46662:SF104">
    <property type="entry name" value="GPI-ANCHORED ADHESIN-LIKE PROTEIN PGA55-RELATED"/>
    <property type="match status" value="1"/>
</dbReference>
<dbReference type="GO" id="GO:0051707">
    <property type="term" value="P:response to other organism"/>
    <property type="evidence" value="ECO:0007669"/>
    <property type="project" value="UniProtKB-ARBA"/>
</dbReference>
<keyword evidence="9" id="KW-1185">Reference proteome</keyword>
<dbReference type="EMBL" id="CM003613">
    <property type="protein sequence ID" value="KYP55637.1"/>
    <property type="molecule type" value="Genomic_DNA"/>
</dbReference>
<dbReference type="Gramene" id="C.cajan_01812.t">
    <property type="protein sequence ID" value="C.cajan_01812.t"/>
    <property type="gene ID" value="C.cajan_01812"/>
</dbReference>
<dbReference type="AlphaFoldDB" id="A0A151SLF6"/>
<evidence type="ECO:0000313" key="9">
    <source>
        <dbReference type="Proteomes" id="UP000075243"/>
    </source>
</evidence>
<dbReference type="PRINTS" id="PR00019">
    <property type="entry name" value="LEURICHRPT"/>
</dbReference>
<keyword evidence="7" id="KW-1133">Transmembrane helix</keyword>
<gene>
    <name evidence="8" type="ORF">KK1_001859</name>
</gene>
<evidence type="ECO:0000256" key="1">
    <source>
        <dbReference type="ARBA" id="ARBA00004236"/>
    </source>
</evidence>
<accession>A0A151SLF6</accession>
<dbReference type="STRING" id="3821.A0A151SLF6"/>
<protein>
    <submittedName>
        <fullName evidence="8">Piriformospora indica-insensitive protein 2</fullName>
    </submittedName>
</protein>
<dbReference type="InterPro" id="IPR001611">
    <property type="entry name" value="Leu-rich_rpt"/>
</dbReference>
<dbReference type="Pfam" id="PF00560">
    <property type="entry name" value="LRR_1"/>
    <property type="match status" value="2"/>
</dbReference>
<name>A0A151SLF6_CAJCA</name>
<dbReference type="PANTHER" id="PTHR46662">
    <property type="entry name" value="DI-GLUCOSE BINDING PROTEIN WITH LEUCINE-RICH REPEAT DOMAIN-CONTAINING PROTEIN"/>
    <property type="match status" value="1"/>
</dbReference>
<proteinExistence type="predicted"/>